<evidence type="ECO:0000256" key="6">
    <source>
        <dbReference type="ARBA" id="ARBA00022840"/>
    </source>
</evidence>
<dbReference type="AlphaFoldDB" id="A0A0A7KJ50"/>
<evidence type="ECO:0000256" key="4">
    <source>
        <dbReference type="ARBA" id="ARBA00022741"/>
    </source>
</evidence>
<keyword evidence="6" id="KW-0067">ATP-binding</keyword>
<gene>
    <name evidence="9" type="ORF">QR90_15230</name>
</gene>
<dbReference type="KEGG" id="dsw:QR90_15230"/>
<dbReference type="STRING" id="1182571.QR90_15230"/>
<feature type="domain" description="7,8-dihydro-6-hydroxymethylpterin-pyrophosphokinase" evidence="8">
    <location>
        <begin position="11"/>
        <end position="138"/>
    </location>
</feature>
<dbReference type="GO" id="GO:0046656">
    <property type="term" value="P:folic acid biosynthetic process"/>
    <property type="evidence" value="ECO:0007669"/>
    <property type="project" value="UniProtKB-KW"/>
</dbReference>
<dbReference type="SUPFAM" id="SSF55083">
    <property type="entry name" value="6-hydroxymethyl-7,8-dihydropterin pyrophosphokinase, HPPK"/>
    <property type="match status" value="1"/>
</dbReference>
<dbReference type="Proteomes" id="UP000030634">
    <property type="component" value="Chromosome"/>
</dbReference>
<evidence type="ECO:0000256" key="3">
    <source>
        <dbReference type="ARBA" id="ARBA00022679"/>
    </source>
</evidence>
<dbReference type="EC" id="2.7.6.3" evidence="2"/>
<evidence type="ECO:0000256" key="1">
    <source>
        <dbReference type="ARBA" id="ARBA00005051"/>
    </source>
</evidence>
<dbReference type="PANTHER" id="PTHR43071:SF1">
    <property type="entry name" value="2-AMINO-4-HYDROXY-6-HYDROXYMETHYLDIHYDROPTERIDINE PYROPHOSPHOKINASE"/>
    <property type="match status" value="1"/>
</dbReference>
<proteinExistence type="predicted"/>
<dbReference type="PANTHER" id="PTHR43071">
    <property type="entry name" value="2-AMINO-4-HYDROXY-6-HYDROXYMETHYLDIHYDROPTERIDINE PYROPHOSPHOKINASE"/>
    <property type="match status" value="1"/>
</dbReference>
<dbReference type="EMBL" id="CP010028">
    <property type="protein sequence ID" value="AIZ46120.1"/>
    <property type="molecule type" value="Genomic_DNA"/>
</dbReference>
<evidence type="ECO:0000256" key="5">
    <source>
        <dbReference type="ARBA" id="ARBA00022777"/>
    </source>
</evidence>
<evidence type="ECO:0000256" key="2">
    <source>
        <dbReference type="ARBA" id="ARBA00013253"/>
    </source>
</evidence>
<evidence type="ECO:0000313" key="10">
    <source>
        <dbReference type="Proteomes" id="UP000030634"/>
    </source>
</evidence>
<dbReference type="RefSeq" id="WP_039685807.1">
    <property type="nucleotide sequence ID" value="NZ_CP010028.1"/>
</dbReference>
<evidence type="ECO:0000313" key="9">
    <source>
        <dbReference type="EMBL" id="AIZ46120.1"/>
    </source>
</evidence>
<dbReference type="CDD" id="cd00483">
    <property type="entry name" value="HPPK"/>
    <property type="match status" value="1"/>
</dbReference>
<keyword evidence="4" id="KW-0547">Nucleotide-binding</keyword>
<dbReference type="GO" id="GO:0016301">
    <property type="term" value="F:kinase activity"/>
    <property type="evidence" value="ECO:0007669"/>
    <property type="project" value="UniProtKB-KW"/>
</dbReference>
<dbReference type="GO" id="GO:0005524">
    <property type="term" value="F:ATP binding"/>
    <property type="evidence" value="ECO:0007669"/>
    <property type="project" value="UniProtKB-KW"/>
</dbReference>
<dbReference type="GO" id="GO:0003848">
    <property type="term" value="F:2-amino-4-hydroxy-6-hydroxymethyldihydropteridine diphosphokinase activity"/>
    <property type="evidence" value="ECO:0007669"/>
    <property type="project" value="UniProtKB-EC"/>
</dbReference>
<keyword evidence="5 9" id="KW-0418">Kinase</keyword>
<dbReference type="InterPro" id="IPR000550">
    <property type="entry name" value="Hppk"/>
</dbReference>
<dbReference type="Gene3D" id="3.30.70.560">
    <property type="entry name" value="7,8-Dihydro-6-hydroxymethylpterin-pyrophosphokinase HPPK"/>
    <property type="match status" value="1"/>
</dbReference>
<sequence>MSAPRGAEDAYIALGANLGQPLETLRWAVTEVARLGEVRGVSGLYRTAPVGGPPGQPDYLNAALCLRTDLPPLELMSALHAAEARAGRQRRERWEARVLDLDLIVYGDRVEAGPPLTLPHPRAWERAFVLAPLSDLNPGLASPQTGETVAHALARADRSGLQLQAANWLWHS</sequence>
<keyword evidence="3" id="KW-0808">Transferase</keyword>
<evidence type="ECO:0000256" key="7">
    <source>
        <dbReference type="ARBA" id="ARBA00022909"/>
    </source>
</evidence>
<name>A0A0A7KJ50_9DEIO</name>
<dbReference type="UniPathway" id="UPA00077">
    <property type="reaction ID" value="UER00155"/>
</dbReference>
<evidence type="ECO:0000259" key="8">
    <source>
        <dbReference type="Pfam" id="PF01288"/>
    </source>
</evidence>
<keyword evidence="7" id="KW-0289">Folate biosynthesis</keyword>
<reference evidence="10" key="1">
    <citation type="submission" date="2014-11" db="EMBL/GenBank/DDBJ databases">
        <title>Hymenobacter sp. DG25B genome submission.</title>
        <authorList>
            <person name="Jung H.-Y."/>
            <person name="Kim M.K."/>
            <person name="Srinivasan S."/>
            <person name="Lim S."/>
        </authorList>
    </citation>
    <scope>NUCLEOTIDE SEQUENCE [LARGE SCALE GENOMIC DNA]</scope>
    <source>
        <strain evidence="10">DY59</strain>
    </source>
</reference>
<accession>A0A0A7KJ50</accession>
<dbReference type="GO" id="GO:0046654">
    <property type="term" value="P:tetrahydrofolate biosynthetic process"/>
    <property type="evidence" value="ECO:0007669"/>
    <property type="project" value="UniProtKB-UniPathway"/>
</dbReference>
<dbReference type="InterPro" id="IPR035907">
    <property type="entry name" value="Hppk_sf"/>
</dbReference>
<dbReference type="HOGENOM" id="CLU_097916_3_0_0"/>
<dbReference type="NCBIfam" id="TIGR01498">
    <property type="entry name" value="folK"/>
    <property type="match status" value="1"/>
</dbReference>
<comment type="pathway">
    <text evidence="1">Cofactor biosynthesis; tetrahydrofolate biosynthesis; 2-amino-4-hydroxy-6-hydroxymethyl-7,8-dihydropteridine diphosphate from 7,8-dihydroneopterin triphosphate: step 4/4.</text>
</comment>
<dbReference type="Pfam" id="PF01288">
    <property type="entry name" value="HPPK"/>
    <property type="match status" value="1"/>
</dbReference>
<protein>
    <recommendedName>
        <fullName evidence="2">2-amino-4-hydroxy-6-hydroxymethyldihydropteridine diphosphokinase</fullName>
        <ecNumber evidence="2">2.7.6.3</ecNumber>
    </recommendedName>
</protein>
<organism evidence="9 10">
    <name type="scientific">Deinococcus radiopugnans</name>
    <dbReference type="NCBI Taxonomy" id="57497"/>
    <lineage>
        <taxon>Bacteria</taxon>
        <taxon>Thermotogati</taxon>
        <taxon>Deinococcota</taxon>
        <taxon>Deinococci</taxon>
        <taxon>Deinococcales</taxon>
        <taxon>Deinococcaceae</taxon>
        <taxon>Deinococcus</taxon>
    </lineage>
</organism>